<name>A0A4V5P0Z1_9SPHI</name>
<dbReference type="AlphaFoldDB" id="A0A4V5P0Z1"/>
<dbReference type="PANTHER" id="PTHR30273:SF2">
    <property type="entry name" value="PROTEIN FECR"/>
    <property type="match status" value="1"/>
</dbReference>
<keyword evidence="1" id="KW-1133">Transmembrane helix</keyword>
<proteinExistence type="predicted"/>
<evidence type="ECO:0000256" key="1">
    <source>
        <dbReference type="SAM" id="Phobius"/>
    </source>
</evidence>
<keyword evidence="1" id="KW-0472">Membrane</keyword>
<keyword evidence="1" id="KW-0812">Transmembrane</keyword>
<comment type="caution">
    <text evidence="4">The sequence shown here is derived from an EMBL/GenBank/DDBJ whole genome shotgun (WGS) entry which is preliminary data.</text>
</comment>
<dbReference type="Pfam" id="PF16344">
    <property type="entry name" value="FecR_C"/>
    <property type="match status" value="1"/>
</dbReference>
<dbReference type="Proteomes" id="UP000307244">
    <property type="component" value="Unassembled WGS sequence"/>
</dbReference>
<protein>
    <submittedName>
        <fullName evidence="4">DUF4974 domain-containing protein</fullName>
    </submittedName>
</protein>
<evidence type="ECO:0000313" key="4">
    <source>
        <dbReference type="EMBL" id="TKC03908.1"/>
    </source>
</evidence>
<dbReference type="GO" id="GO:0016989">
    <property type="term" value="F:sigma factor antagonist activity"/>
    <property type="evidence" value="ECO:0007669"/>
    <property type="project" value="TreeGrafter"/>
</dbReference>
<dbReference type="InterPro" id="IPR012373">
    <property type="entry name" value="Ferrdict_sens_TM"/>
</dbReference>
<dbReference type="InterPro" id="IPR006860">
    <property type="entry name" value="FecR"/>
</dbReference>
<evidence type="ECO:0000259" key="3">
    <source>
        <dbReference type="Pfam" id="PF16344"/>
    </source>
</evidence>
<dbReference type="Gene3D" id="3.55.50.30">
    <property type="match status" value="1"/>
</dbReference>
<evidence type="ECO:0000259" key="2">
    <source>
        <dbReference type="Pfam" id="PF04773"/>
    </source>
</evidence>
<dbReference type="PANTHER" id="PTHR30273">
    <property type="entry name" value="PERIPLASMIC SIGNAL SENSOR AND SIGMA FACTOR ACTIVATOR FECR-RELATED"/>
    <property type="match status" value="1"/>
</dbReference>
<gene>
    <name evidence="4" type="ORF">FA047_18315</name>
</gene>
<reference evidence="4 5" key="1">
    <citation type="submission" date="2019-04" db="EMBL/GenBank/DDBJ databases">
        <title>Pedobacter sp. RP-3-15 sp. nov., isolated from Arctic soil.</title>
        <authorList>
            <person name="Dahal R.H."/>
            <person name="Kim D.-U."/>
        </authorList>
    </citation>
    <scope>NUCLEOTIDE SEQUENCE [LARGE SCALE GENOMIC DNA]</scope>
    <source>
        <strain evidence="4 5">RP-3-15</strain>
    </source>
</reference>
<dbReference type="OrthoDB" id="1099963at2"/>
<feature type="transmembrane region" description="Helical" evidence="1">
    <location>
        <begin position="94"/>
        <end position="112"/>
    </location>
</feature>
<accession>A0A4V5P0Z1</accession>
<keyword evidence="5" id="KW-1185">Reference proteome</keyword>
<evidence type="ECO:0000313" key="5">
    <source>
        <dbReference type="Proteomes" id="UP000307244"/>
    </source>
</evidence>
<feature type="domain" description="Protein FecR C-terminal" evidence="3">
    <location>
        <begin position="331"/>
        <end position="399"/>
    </location>
</feature>
<dbReference type="EMBL" id="SWBQ01000006">
    <property type="protein sequence ID" value="TKC03908.1"/>
    <property type="molecule type" value="Genomic_DNA"/>
</dbReference>
<dbReference type="Gene3D" id="2.60.120.1440">
    <property type="match status" value="1"/>
</dbReference>
<organism evidence="4 5">
    <name type="scientific">Pedobacter frigoris</name>
    <dbReference type="NCBI Taxonomy" id="2571272"/>
    <lineage>
        <taxon>Bacteria</taxon>
        <taxon>Pseudomonadati</taxon>
        <taxon>Bacteroidota</taxon>
        <taxon>Sphingobacteriia</taxon>
        <taxon>Sphingobacteriales</taxon>
        <taxon>Sphingobacteriaceae</taxon>
        <taxon>Pedobacter</taxon>
    </lineage>
</organism>
<dbReference type="Pfam" id="PF04773">
    <property type="entry name" value="FecR"/>
    <property type="match status" value="1"/>
</dbReference>
<feature type="domain" description="FecR protein" evidence="2">
    <location>
        <begin position="184"/>
        <end position="290"/>
    </location>
</feature>
<dbReference type="InterPro" id="IPR032508">
    <property type="entry name" value="FecR_C"/>
</dbReference>
<sequence>MDNEIISLIIKYLNNQCSKDELEKVLGIIENGSHQDEWEFVLTEEASALVNSSRQSEMSAHETVAWYKKIQDSITETNSNTLVLPRRGSYWKRIAAAAIILITLSAGAFYYLSRQPVSTTLANDIAPGGNRAILTLADGKKVILNDAKNGELANQSDVIITKQADGKIVYTVKSGKATGQKPNTVETPKGGQYEVILPDGTSVLLNAASELTFPTSFAHAKERRVKLKGEAYFMVSKVTVKGNTAKSKETRMPFIVVTDKAEIEVLGTHFNINSYTDEPLSKTTLIEGSVAVNGPGFSKFLKPGNQATIGTEGLTVTEANIEEVLAWKNGYFIFDSEDIKSVMRRISRWYDVDIVYEGEVPDDRFGGTVSRFSNVSKVLSKLELTNKVHFRIEERRIIVTR</sequence>
<dbReference type="RefSeq" id="WP_136837546.1">
    <property type="nucleotide sequence ID" value="NZ_SWBQ01000006.1"/>
</dbReference>